<dbReference type="EMBL" id="JACHWS010000001">
    <property type="protein sequence ID" value="MBB3035935.1"/>
    <property type="molecule type" value="Genomic_DNA"/>
</dbReference>
<dbReference type="PANTHER" id="PTHR33452:SF1">
    <property type="entry name" value="INNER MEMBRANE PROTEIN YPHA-RELATED"/>
    <property type="match status" value="1"/>
</dbReference>
<keyword evidence="6 7" id="KW-0472">Membrane</keyword>
<evidence type="ECO:0000256" key="5">
    <source>
        <dbReference type="ARBA" id="ARBA00022989"/>
    </source>
</evidence>
<gene>
    <name evidence="8" type="ORF">FHU29_000369</name>
</gene>
<organism evidence="8 9">
    <name type="scientific">Hoyosella altamirensis</name>
    <dbReference type="NCBI Taxonomy" id="616997"/>
    <lineage>
        <taxon>Bacteria</taxon>
        <taxon>Bacillati</taxon>
        <taxon>Actinomycetota</taxon>
        <taxon>Actinomycetes</taxon>
        <taxon>Mycobacteriales</taxon>
        <taxon>Hoyosellaceae</taxon>
        <taxon>Hoyosella</taxon>
    </lineage>
</organism>
<feature type="transmembrane region" description="Helical" evidence="7">
    <location>
        <begin position="77"/>
        <end position="95"/>
    </location>
</feature>
<dbReference type="Proteomes" id="UP000567922">
    <property type="component" value="Unassembled WGS sequence"/>
</dbReference>
<comment type="similarity">
    <text evidence="2">Belongs to the DoxX family.</text>
</comment>
<dbReference type="InterPro" id="IPR032808">
    <property type="entry name" value="DoxX"/>
</dbReference>
<reference evidence="8 9" key="1">
    <citation type="submission" date="2020-08" db="EMBL/GenBank/DDBJ databases">
        <title>Sequencing the genomes of 1000 actinobacteria strains.</title>
        <authorList>
            <person name="Klenk H.-P."/>
        </authorList>
    </citation>
    <scope>NUCLEOTIDE SEQUENCE [LARGE SCALE GENOMIC DNA]</scope>
    <source>
        <strain evidence="8 9">DSM 45258</strain>
    </source>
</reference>
<sequence length="139" mass="14649">MGTGWHRDIALLIARVGIGIIFVAHGWQKLNDQGIEGVQAFFTSINAPLPEISAYVVTYLELVGGALLIIGALTPLVGFLLFCDMVGAFVLVHAEHGVFVNDGGYELVLALGVGSLLIAACGAGRLSVDRMIPGLNRFS</sequence>
<evidence type="ECO:0000256" key="2">
    <source>
        <dbReference type="ARBA" id="ARBA00006679"/>
    </source>
</evidence>
<evidence type="ECO:0000256" key="1">
    <source>
        <dbReference type="ARBA" id="ARBA00004651"/>
    </source>
</evidence>
<feature type="transmembrane region" description="Helical" evidence="7">
    <location>
        <begin position="9"/>
        <end position="27"/>
    </location>
</feature>
<dbReference type="PANTHER" id="PTHR33452">
    <property type="entry name" value="OXIDOREDUCTASE CATD-RELATED"/>
    <property type="match status" value="1"/>
</dbReference>
<feature type="transmembrane region" description="Helical" evidence="7">
    <location>
        <begin position="107"/>
        <end position="128"/>
    </location>
</feature>
<dbReference type="RefSeq" id="WP_064439624.1">
    <property type="nucleotide sequence ID" value="NZ_BDDI01000005.1"/>
</dbReference>
<evidence type="ECO:0000313" key="9">
    <source>
        <dbReference type="Proteomes" id="UP000567922"/>
    </source>
</evidence>
<keyword evidence="5 7" id="KW-1133">Transmembrane helix</keyword>
<protein>
    <submittedName>
        <fullName evidence="8">Putative oxidoreductase</fullName>
    </submittedName>
</protein>
<evidence type="ECO:0000256" key="4">
    <source>
        <dbReference type="ARBA" id="ARBA00022692"/>
    </source>
</evidence>
<keyword evidence="9" id="KW-1185">Reference proteome</keyword>
<name>A0A839RH46_9ACTN</name>
<dbReference type="GO" id="GO:0005886">
    <property type="term" value="C:plasma membrane"/>
    <property type="evidence" value="ECO:0007669"/>
    <property type="project" value="UniProtKB-SubCell"/>
</dbReference>
<keyword evidence="4 7" id="KW-0812">Transmembrane</keyword>
<evidence type="ECO:0000256" key="3">
    <source>
        <dbReference type="ARBA" id="ARBA00022475"/>
    </source>
</evidence>
<comment type="subcellular location">
    <subcellularLocation>
        <location evidence="1">Cell membrane</location>
        <topology evidence="1">Multi-pass membrane protein</topology>
    </subcellularLocation>
</comment>
<accession>A0A839RH46</accession>
<dbReference type="OrthoDB" id="1122432at2"/>
<dbReference type="InterPro" id="IPR051907">
    <property type="entry name" value="DoxX-like_oxidoreductase"/>
</dbReference>
<dbReference type="AlphaFoldDB" id="A0A839RH46"/>
<evidence type="ECO:0000256" key="7">
    <source>
        <dbReference type="SAM" id="Phobius"/>
    </source>
</evidence>
<evidence type="ECO:0000313" key="8">
    <source>
        <dbReference type="EMBL" id="MBB3035935.1"/>
    </source>
</evidence>
<evidence type="ECO:0000256" key="6">
    <source>
        <dbReference type="ARBA" id="ARBA00023136"/>
    </source>
</evidence>
<proteinExistence type="inferred from homology"/>
<dbReference type="Pfam" id="PF07681">
    <property type="entry name" value="DoxX"/>
    <property type="match status" value="1"/>
</dbReference>
<comment type="caution">
    <text evidence="8">The sequence shown here is derived from an EMBL/GenBank/DDBJ whole genome shotgun (WGS) entry which is preliminary data.</text>
</comment>
<keyword evidence="3" id="KW-1003">Cell membrane</keyword>